<dbReference type="Gene3D" id="1.20.960.30">
    <property type="match status" value="1"/>
</dbReference>
<dbReference type="SUPFAM" id="SSF109925">
    <property type="entry name" value="Lissencephaly-1 protein (Lis-1, PAF-AH alpha) N-terminal domain"/>
    <property type="match status" value="1"/>
</dbReference>
<dbReference type="RefSeq" id="XP_017779190.1">
    <property type="nucleotide sequence ID" value="XM_017923701.1"/>
</dbReference>
<name>A0ABM1MX91_NICVS</name>
<dbReference type="InterPro" id="IPR036322">
    <property type="entry name" value="WD40_repeat_dom_sf"/>
</dbReference>
<dbReference type="InterPro" id="IPR006594">
    <property type="entry name" value="LisH"/>
</dbReference>
<dbReference type="InterPro" id="IPR017252">
    <property type="entry name" value="Dynein_regulator_LIS1"/>
</dbReference>
<dbReference type="PIRSF" id="PIRSF037647">
    <property type="entry name" value="Dynein_regulator_Lis1"/>
    <property type="match status" value="1"/>
</dbReference>
<dbReference type="InterPro" id="IPR001680">
    <property type="entry name" value="WD40_rpt"/>
</dbReference>
<keyword evidence="2 12" id="KW-0813">Transport</keyword>
<accession>A0ABM1MX91</accession>
<dbReference type="PROSITE" id="PS00678">
    <property type="entry name" value="WD_REPEATS_1"/>
    <property type="match status" value="6"/>
</dbReference>
<evidence type="ECO:0000256" key="6">
    <source>
        <dbReference type="ARBA" id="ARBA00022701"/>
    </source>
</evidence>
<dbReference type="SMART" id="SM00320">
    <property type="entry name" value="WD40"/>
    <property type="match status" value="7"/>
</dbReference>
<dbReference type="InterPro" id="IPR019775">
    <property type="entry name" value="WD40_repeat_CS"/>
</dbReference>
<feature type="repeat" description="WD" evidence="13">
    <location>
        <begin position="188"/>
        <end position="229"/>
    </location>
</feature>
<organism evidence="15 17">
    <name type="scientific">Nicrophorus vespilloides</name>
    <name type="common">Boreal carrion beetle</name>
    <dbReference type="NCBI Taxonomy" id="110193"/>
    <lineage>
        <taxon>Eukaryota</taxon>
        <taxon>Metazoa</taxon>
        <taxon>Ecdysozoa</taxon>
        <taxon>Arthropoda</taxon>
        <taxon>Hexapoda</taxon>
        <taxon>Insecta</taxon>
        <taxon>Pterygota</taxon>
        <taxon>Neoptera</taxon>
        <taxon>Endopterygota</taxon>
        <taxon>Coleoptera</taxon>
        <taxon>Polyphaga</taxon>
        <taxon>Staphyliniformia</taxon>
        <taxon>Silphidae</taxon>
        <taxon>Nicrophorinae</taxon>
        <taxon>Nicrophorus</taxon>
    </lineage>
</organism>
<evidence type="ECO:0000256" key="4">
    <source>
        <dbReference type="ARBA" id="ARBA00022574"/>
    </source>
</evidence>
<dbReference type="PRINTS" id="PR00320">
    <property type="entry name" value="GPROTEINBRPT"/>
</dbReference>
<dbReference type="InterPro" id="IPR050844">
    <property type="entry name" value="Coatomer_complex_subunit"/>
</dbReference>
<evidence type="ECO:0000313" key="15">
    <source>
        <dbReference type="Proteomes" id="UP000695000"/>
    </source>
</evidence>
<evidence type="ECO:0000259" key="14">
    <source>
        <dbReference type="Pfam" id="PF24951"/>
    </source>
</evidence>
<keyword evidence="5 12" id="KW-0132">Cell division</keyword>
<evidence type="ECO:0000313" key="17">
    <source>
        <dbReference type="RefSeq" id="XP_017779191.1"/>
    </source>
</evidence>
<protein>
    <recommendedName>
        <fullName evidence="12">Lissencephaly-1 homolog</fullName>
    </recommendedName>
</protein>
<keyword evidence="3 12" id="KW-0963">Cytoplasm</keyword>
<reference evidence="16 17" key="1">
    <citation type="submission" date="2025-05" db="UniProtKB">
        <authorList>
            <consortium name="RefSeq"/>
        </authorList>
    </citation>
    <scope>IDENTIFICATION</scope>
    <source>
        <tissue evidence="16 17">Whole Larva</tissue>
    </source>
</reference>
<keyword evidence="15" id="KW-1185">Reference proteome</keyword>
<dbReference type="HAMAP" id="MF_03141">
    <property type="entry name" value="lis1"/>
    <property type="match status" value="1"/>
</dbReference>
<keyword evidence="9 12" id="KW-0175">Coiled coil</keyword>
<feature type="repeat" description="WD" evidence="13">
    <location>
        <begin position="146"/>
        <end position="187"/>
    </location>
</feature>
<gene>
    <name evidence="16 17" type="primary">LOC108564601</name>
</gene>
<evidence type="ECO:0000256" key="8">
    <source>
        <dbReference type="ARBA" id="ARBA00022776"/>
    </source>
</evidence>
<dbReference type="PROSITE" id="PS50082">
    <property type="entry name" value="WD_REPEATS_2"/>
    <property type="match status" value="7"/>
</dbReference>
<keyword evidence="11 12" id="KW-0131">Cell cycle</keyword>
<dbReference type="RefSeq" id="XP_017779191.1">
    <property type="nucleotide sequence ID" value="XM_017923702.1"/>
</dbReference>
<comment type="subcellular location">
    <subcellularLocation>
        <location evidence="12">Cytoplasm</location>
        <location evidence="12">Cytoskeleton</location>
    </subcellularLocation>
    <subcellularLocation>
        <location evidence="12">Cytoplasm</location>
        <location evidence="12">Cytoskeleton</location>
        <location evidence="12">Microtubule organizing center</location>
        <location evidence="12">Centrosome</location>
    </subcellularLocation>
    <subcellularLocation>
        <location evidence="1">Cytoplasmic vesicle</location>
        <location evidence="1">COPI-coated vesicle membrane</location>
        <topology evidence="1">Peripheral membrane protein</topology>
        <orientation evidence="1">Cytoplasmic side</orientation>
    </subcellularLocation>
    <text evidence="12">Localizes to the plus end of microtubules and to the centrosome.</text>
</comment>
<feature type="domain" description="PAC1-like LisH-like dimerisation" evidence="14">
    <location>
        <begin position="7"/>
        <end position="41"/>
    </location>
</feature>
<dbReference type="InterPro" id="IPR037190">
    <property type="entry name" value="LIS1_N"/>
</dbReference>
<comment type="similarity">
    <text evidence="12">Belongs to the WD repeat LIS1/nudF family.</text>
</comment>
<comment type="function">
    <text evidence="12">Positively regulates the activity of the minus-end directed microtubule motor protein dynein. May enhance dynein-mediated microtubule sliding by targeting dynein to the microtubule plus end. Required for several dynein- and microtubule-dependent processes.</text>
</comment>
<feature type="repeat" description="WD" evidence="13">
    <location>
        <begin position="308"/>
        <end position="333"/>
    </location>
</feature>
<dbReference type="Pfam" id="PF00400">
    <property type="entry name" value="WD40"/>
    <property type="match status" value="7"/>
</dbReference>
<evidence type="ECO:0000313" key="16">
    <source>
        <dbReference type="RefSeq" id="XP_017779190.1"/>
    </source>
</evidence>
<dbReference type="CDD" id="cd00200">
    <property type="entry name" value="WD40"/>
    <property type="match status" value="1"/>
</dbReference>
<keyword evidence="6 12" id="KW-0493">Microtubule</keyword>
<comment type="domain">
    <text evidence="12">Dimerization mediated by the LisH domain may be required to activate dynein.</text>
</comment>
<dbReference type="GeneID" id="108564601"/>
<dbReference type="PANTHER" id="PTHR19876:SF2">
    <property type="entry name" value="COATOMER SUBUNIT BETA"/>
    <property type="match status" value="1"/>
</dbReference>
<dbReference type="Gene3D" id="2.130.10.10">
    <property type="entry name" value="YVTN repeat-like/Quinoprotein amine dehydrogenase"/>
    <property type="match status" value="1"/>
</dbReference>
<dbReference type="PROSITE" id="PS50294">
    <property type="entry name" value="WD_REPEATS_REGION"/>
    <property type="match status" value="6"/>
</dbReference>
<sequence length="410" mass="46238">MKMVLSQRQREELNKAIADYLSSNGYMDALEAFKKEADMPGEVERKFGGLLEKKWTSVIRLQKKVMELESKLNEAEKEYIDGAPTRPNRNPLEWIPRPPERHSLSGHRAPVTRVIFHPVFNLMVSSSEDATIKVWDFEAGEYERTMKGHTDSIQDIAFDAQGKLLASCSADMSIKLWDFQTYECIRTMLGHDHNVSSVAFLPAGDFVVSSSRDKTIKMWEVANGYCVKTFTGHRDWVRMVRSSADGSLLATCSNDQTVRVWAVSSKECRQELRGHDHVVECVAWAPESASHPINEGAGADNRKGAHMGPFLASGSRDKNIRIWDVGAGVCLITLIGHDNWVRGCVFHPGGKFLVSASDDKTLRVWDLRNKRCQKTLEAHKHFCTSVDFHKSHPFVISGSVDQSVKVWECR</sequence>
<dbReference type="Pfam" id="PF24951">
    <property type="entry name" value="LisH_PAC1"/>
    <property type="match status" value="1"/>
</dbReference>
<dbReference type="InterPro" id="IPR020472">
    <property type="entry name" value="WD40_PAC1"/>
</dbReference>
<dbReference type="Proteomes" id="UP000695000">
    <property type="component" value="Unplaced"/>
</dbReference>
<evidence type="ECO:0000256" key="5">
    <source>
        <dbReference type="ARBA" id="ARBA00022618"/>
    </source>
</evidence>
<evidence type="ECO:0000256" key="13">
    <source>
        <dbReference type="PROSITE-ProRule" id="PRU00221"/>
    </source>
</evidence>
<evidence type="ECO:0000256" key="2">
    <source>
        <dbReference type="ARBA" id="ARBA00022448"/>
    </source>
</evidence>
<dbReference type="InterPro" id="IPR015943">
    <property type="entry name" value="WD40/YVTN_repeat-like_dom_sf"/>
</dbReference>
<feature type="repeat" description="WD" evidence="13">
    <location>
        <begin position="376"/>
        <end position="410"/>
    </location>
</feature>
<evidence type="ECO:0000256" key="11">
    <source>
        <dbReference type="ARBA" id="ARBA00023306"/>
    </source>
</evidence>
<dbReference type="PANTHER" id="PTHR19876">
    <property type="entry name" value="COATOMER"/>
    <property type="match status" value="1"/>
</dbReference>
<dbReference type="InterPro" id="IPR056795">
    <property type="entry name" value="PAC1-like_LisH-like_dom"/>
</dbReference>
<evidence type="ECO:0000256" key="12">
    <source>
        <dbReference type="HAMAP-Rule" id="MF_03141"/>
    </source>
</evidence>
<proteinExistence type="inferred from homology"/>
<evidence type="ECO:0000256" key="7">
    <source>
        <dbReference type="ARBA" id="ARBA00022737"/>
    </source>
</evidence>
<keyword evidence="7" id="KW-0677">Repeat</keyword>
<feature type="repeat" description="WD" evidence="13">
    <location>
        <begin position="334"/>
        <end position="375"/>
    </location>
</feature>
<keyword evidence="4 13" id="KW-0853">WD repeat</keyword>
<feature type="repeat" description="WD" evidence="13">
    <location>
        <begin position="104"/>
        <end position="145"/>
    </location>
</feature>
<evidence type="ECO:0000256" key="10">
    <source>
        <dbReference type="ARBA" id="ARBA00023212"/>
    </source>
</evidence>
<dbReference type="SUPFAM" id="SSF50978">
    <property type="entry name" value="WD40 repeat-like"/>
    <property type="match status" value="1"/>
</dbReference>
<dbReference type="SMART" id="SM00667">
    <property type="entry name" value="LisH"/>
    <property type="match status" value="1"/>
</dbReference>
<dbReference type="PROSITE" id="PS50896">
    <property type="entry name" value="LISH"/>
    <property type="match status" value="1"/>
</dbReference>
<feature type="repeat" description="WD" evidence="13">
    <location>
        <begin position="230"/>
        <end position="271"/>
    </location>
</feature>
<evidence type="ECO:0000256" key="9">
    <source>
        <dbReference type="ARBA" id="ARBA00023054"/>
    </source>
</evidence>
<evidence type="ECO:0000256" key="3">
    <source>
        <dbReference type="ARBA" id="ARBA00022490"/>
    </source>
</evidence>
<keyword evidence="10 12" id="KW-0206">Cytoskeleton</keyword>
<keyword evidence="8 12" id="KW-0498">Mitosis</keyword>
<evidence type="ECO:0000256" key="1">
    <source>
        <dbReference type="ARBA" id="ARBA00004347"/>
    </source>
</evidence>